<dbReference type="AlphaFoldDB" id="A0AAE7GSC8"/>
<dbReference type="InterPro" id="IPR007822">
    <property type="entry name" value="LANC-like"/>
</dbReference>
<dbReference type="Gene3D" id="1.50.10.20">
    <property type="match status" value="1"/>
</dbReference>
<keyword evidence="1" id="KW-0479">Metal-binding</keyword>
<dbReference type="PRINTS" id="PR01950">
    <property type="entry name" value="LANCSUPER"/>
</dbReference>
<name>A0AAE7GSC8_CITFR</name>
<dbReference type="SUPFAM" id="SSF56112">
    <property type="entry name" value="Protein kinase-like (PK-like)"/>
    <property type="match status" value="1"/>
</dbReference>
<sequence>MDITNINMKLSRVAVRTRLTQLLLGWRLTCSNPCYIARYISCIPPQSALPLQGWKGHVSISSDSFGTIFQNLIPELARFEIAFKIAASIDDAAAINSGLAGRTQVGKVLVLYPQDEQWQCVRKIIGEIADFPRGPKVPDELQSKEYPNLYLRFGAISPDLFLVDQLGRRGAVLNGPDGQCVIDFRGAPSPDWAPPPPLHLISPSKSLAEKIYASTGILQLARLTSNEANDVAIAIDTVCGEVGILKSRKNTLKEFAMNEVKFCKTLMDAGYRFAPRVIRTASIPEDNLTLALFSDVGSSNLLTLLPSRRVGALRRLIDAVLDLSLLGFSHNDIKPSNVIIGNNDEIFLVDFEHGTHFGEKQKFGSPFYSNIDDFSREVSKGRDHFSLLMTIISTVLGTDLSRFQSSLQIVLEVLTAIFGSESTKIITKEIQLAQTCEQINPTNLNKFLDAIEFKETDIVYSEYSDQISGVVNSAWQNVPTFVNVHNGYAYWKYSTGWLPTESGGINSGIAGTLLSLAVSNNPIARSLLNPTVESLLNCPVSKNSGLFTGNAGAAVALAAAFRVSRDPRHLVRAHQLLKISVENFPEHADLFSGRAGIIYAGVLISELTESQVPLEVVSEIVRSIKDEFDPSSGWESAEKLEPACFPQIGLAHGAVGIAFALSRYDDSIGELTSEVIIAKTFGLVTRYTDDERFPLDFSQNSKRVKSNMWCHGAMGILWALLQLDCERLQLNDFRDSLFRVFEKEDILADFSMCHGMAGQIEVCRMALAIENYAPIARLRLQRLIRLLVLFKTSPSWSLWVSDTFNACSPDLWTGFMGTLIQLELTDSKNTKSVLCY</sequence>
<proteinExistence type="predicted"/>
<dbReference type="EMBL" id="CP055538">
    <property type="protein sequence ID" value="QLO13634.1"/>
    <property type="molecule type" value="Genomic_DNA"/>
</dbReference>
<feature type="domain" description="RamC N-terminal" evidence="2">
    <location>
        <begin position="39"/>
        <end position="198"/>
    </location>
</feature>
<evidence type="ECO:0000313" key="3">
    <source>
        <dbReference type="EMBL" id="QLO13634.1"/>
    </source>
</evidence>
<dbReference type="RefSeq" id="WP_181219444.1">
    <property type="nucleotide sequence ID" value="NZ_CP055538.1"/>
</dbReference>
<dbReference type="GO" id="GO:0031179">
    <property type="term" value="P:peptide modification"/>
    <property type="evidence" value="ECO:0007669"/>
    <property type="project" value="InterPro"/>
</dbReference>
<organism evidence="3 4">
    <name type="scientific">Citrobacter freundii</name>
    <dbReference type="NCBI Taxonomy" id="546"/>
    <lineage>
        <taxon>Bacteria</taxon>
        <taxon>Pseudomonadati</taxon>
        <taxon>Pseudomonadota</taxon>
        <taxon>Gammaproteobacteria</taxon>
        <taxon>Enterobacterales</taxon>
        <taxon>Enterobacteriaceae</taxon>
        <taxon>Citrobacter</taxon>
        <taxon>Citrobacter freundii complex</taxon>
    </lineage>
</organism>
<reference evidence="4" key="1">
    <citation type="submission" date="2020-06" db="EMBL/GenBank/DDBJ databases">
        <title>REHAB project genomes.</title>
        <authorList>
            <person name="Shaw L.P."/>
        </authorList>
    </citation>
    <scope>NUCLEOTIDE SEQUENCE [LARGE SCALE GENOMIC DNA]</scope>
    <source>
        <strain evidence="4">RHBSTW-00398</strain>
    </source>
</reference>
<dbReference type="InterPro" id="IPR008271">
    <property type="entry name" value="Ser/Thr_kinase_AS"/>
</dbReference>
<protein>
    <recommendedName>
        <fullName evidence="2">RamC N-terminal domain-containing protein</fullName>
    </recommendedName>
</protein>
<dbReference type="PANTHER" id="PTHR12736:SF7">
    <property type="entry name" value="LANC-LIKE PROTEIN 3"/>
    <property type="match status" value="1"/>
</dbReference>
<dbReference type="GO" id="GO:0004672">
    <property type="term" value="F:protein kinase activity"/>
    <property type="evidence" value="ECO:0007669"/>
    <property type="project" value="InterPro"/>
</dbReference>
<dbReference type="GO" id="GO:0005886">
    <property type="term" value="C:plasma membrane"/>
    <property type="evidence" value="ECO:0007669"/>
    <property type="project" value="TreeGrafter"/>
</dbReference>
<evidence type="ECO:0000256" key="1">
    <source>
        <dbReference type="PIRSR" id="PIRSR607822-1"/>
    </source>
</evidence>
<dbReference type="InterPro" id="IPR011009">
    <property type="entry name" value="Kinase-like_dom_sf"/>
</dbReference>
<dbReference type="Pfam" id="PF05147">
    <property type="entry name" value="LANC_like"/>
    <property type="match status" value="1"/>
</dbReference>
<feature type="binding site" evidence="1">
    <location>
        <position position="710"/>
    </location>
    <ligand>
        <name>Zn(2+)</name>
        <dbReference type="ChEBI" id="CHEBI:29105"/>
    </ligand>
</feature>
<feature type="binding site" evidence="1">
    <location>
        <position position="754"/>
    </location>
    <ligand>
        <name>Zn(2+)</name>
        <dbReference type="ChEBI" id="CHEBI:29105"/>
    </ligand>
</feature>
<feature type="binding site" evidence="1">
    <location>
        <position position="753"/>
    </location>
    <ligand>
        <name>Zn(2+)</name>
        <dbReference type="ChEBI" id="CHEBI:29105"/>
    </ligand>
</feature>
<dbReference type="Gene3D" id="1.10.510.10">
    <property type="entry name" value="Transferase(Phosphotransferase) domain 1"/>
    <property type="match status" value="1"/>
</dbReference>
<keyword evidence="1" id="KW-0862">Zinc</keyword>
<dbReference type="Pfam" id="PF25816">
    <property type="entry name" value="RamC_N"/>
    <property type="match status" value="1"/>
</dbReference>
<dbReference type="PROSITE" id="PS00108">
    <property type="entry name" value="PROTEIN_KINASE_ST"/>
    <property type="match status" value="1"/>
</dbReference>
<dbReference type="GO" id="GO:0046872">
    <property type="term" value="F:metal ion binding"/>
    <property type="evidence" value="ECO:0007669"/>
    <property type="project" value="UniProtKB-KW"/>
</dbReference>
<evidence type="ECO:0000259" key="2">
    <source>
        <dbReference type="Pfam" id="PF25816"/>
    </source>
</evidence>
<dbReference type="Proteomes" id="UP000510650">
    <property type="component" value="Chromosome"/>
</dbReference>
<dbReference type="SUPFAM" id="SSF158745">
    <property type="entry name" value="LanC-like"/>
    <property type="match status" value="1"/>
</dbReference>
<gene>
    <name evidence="3" type="ORF">HV183_09395</name>
</gene>
<dbReference type="InterPro" id="IPR057929">
    <property type="entry name" value="RamC_N"/>
</dbReference>
<dbReference type="SMART" id="SM01260">
    <property type="entry name" value="LANC_like"/>
    <property type="match status" value="1"/>
</dbReference>
<evidence type="ECO:0000313" key="4">
    <source>
        <dbReference type="Proteomes" id="UP000510650"/>
    </source>
</evidence>
<accession>A0AAE7GSC8</accession>
<dbReference type="PANTHER" id="PTHR12736">
    <property type="entry name" value="LANC-LIKE PROTEIN"/>
    <property type="match status" value="1"/>
</dbReference>